<dbReference type="SUPFAM" id="SSF48264">
    <property type="entry name" value="Cytochrome P450"/>
    <property type="match status" value="1"/>
</dbReference>
<comment type="similarity">
    <text evidence="1">Belongs to the cytochrome P450 family.</text>
</comment>
<dbReference type="NCBIfam" id="TIGR00654">
    <property type="entry name" value="PhzF_family"/>
    <property type="match status" value="1"/>
</dbReference>
<feature type="region of interest" description="Disordered" evidence="2">
    <location>
        <begin position="1"/>
        <end position="22"/>
    </location>
</feature>
<dbReference type="InterPro" id="IPR003719">
    <property type="entry name" value="Phenazine_PhzF-like"/>
</dbReference>
<dbReference type="Gene3D" id="3.10.310.10">
    <property type="entry name" value="Diaminopimelate Epimerase, Chain A, domain 1"/>
    <property type="match status" value="2"/>
</dbReference>
<accession>A0A812ND66</accession>
<evidence type="ECO:0000313" key="3">
    <source>
        <dbReference type="EMBL" id="CAE7314841.1"/>
    </source>
</evidence>
<dbReference type="PRINTS" id="PR00359">
    <property type="entry name" value="BP450"/>
</dbReference>
<dbReference type="InterPro" id="IPR017972">
    <property type="entry name" value="Cyt_P450_CS"/>
</dbReference>
<dbReference type="OrthoDB" id="3945418at2759"/>
<evidence type="ECO:0000313" key="4">
    <source>
        <dbReference type="Proteomes" id="UP000649617"/>
    </source>
</evidence>
<dbReference type="PANTHER" id="PTHR46696">
    <property type="entry name" value="P450, PUTATIVE (EUROFUNG)-RELATED"/>
    <property type="match status" value="1"/>
</dbReference>
<keyword evidence="4" id="KW-1185">Reference proteome</keyword>
<sequence length="723" mass="80488">MSDQPEQPGFETATSNREIRERWKLPADADAASMPLEKLNPGNGDWFERNKALGVFDRLRAEDPVHLTEDSQFGPYWSMTKYDDVKYVDTHQHLFSSDIMNGGIRLGGRPMAEPPDAMFHLPMFIMADQPVHDEQRKVVAPMFTPTRLAALGELIRQRAGDILDEVPRGESFNWVREVSVELTGRMLATLFDVPQEDRHLLIHWSDTVERIGDPDYFETPAEGFNEIWKCFEYFNEVWQTRKSASEPGEDLISFLAHGESTKNMSPNEFLGNVLLLIVGGNDTTRNSITGGVQALNMFPQEYDKLRDNPGLIPNMVPEIIRWQSPVAHMCRTAMEDVEIRGKQIKKWDKVAIWYASGNRDEERITDPNTLLIDRPHARQHLSFGYGIHRCLGNRLAEMQLMILWEEIMKRFSAVEVVGDAKYLNSSFIRGITDLPKRVIQRLRITVVDVFAEKPLAGNQLAVVLGAADLSDDQMQLIAREMNFSETTFVLREAADEAQVRIFTPASELPFAGHPTLGTAWVLTAGQRPITLDLAGGRVPVDFVDGVAWMTPPSVEFKDPVSTGDAAALLGLLESDLHPDFTVATAVVGPGFLLVPVKDLATLKVARFNIDKLHEMIKLGRLDKAVNGIFAFSSEPYDNTADYAARMFFEAGDAREDPATGSANACFAAYLKAAGRNASVSGSASVVVDQGVEMSRPSRLYLDLSEPLRVGGKVQPVLEGVITV</sequence>
<evidence type="ECO:0000256" key="2">
    <source>
        <dbReference type="SAM" id="MobiDB-lite"/>
    </source>
</evidence>
<dbReference type="EMBL" id="CAJNIZ010011113">
    <property type="protein sequence ID" value="CAE7314841.1"/>
    <property type="molecule type" value="Genomic_DNA"/>
</dbReference>
<reference evidence="3" key="1">
    <citation type="submission" date="2021-02" db="EMBL/GenBank/DDBJ databases">
        <authorList>
            <person name="Dougan E. K."/>
            <person name="Rhodes N."/>
            <person name="Thang M."/>
            <person name="Chan C."/>
        </authorList>
    </citation>
    <scope>NUCLEOTIDE SEQUENCE</scope>
</reference>
<comment type="caution">
    <text evidence="3">The sequence shown here is derived from an EMBL/GenBank/DDBJ whole genome shotgun (WGS) entry which is preliminary data.</text>
</comment>
<organism evidence="3 4">
    <name type="scientific">Symbiodinium pilosum</name>
    <name type="common">Dinoflagellate</name>
    <dbReference type="NCBI Taxonomy" id="2952"/>
    <lineage>
        <taxon>Eukaryota</taxon>
        <taxon>Sar</taxon>
        <taxon>Alveolata</taxon>
        <taxon>Dinophyceae</taxon>
        <taxon>Suessiales</taxon>
        <taxon>Symbiodiniaceae</taxon>
        <taxon>Symbiodinium</taxon>
    </lineage>
</organism>
<name>A0A812ND66_SYMPI</name>
<dbReference type="AlphaFoldDB" id="A0A812ND66"/>
<dbReference type="Pfam" id="PF02567">
    <property type="entry name" value="PhzC-PhzF"/>
    <property type="match status" value="1"/>
</dbReference>
<dbReference type="Pfam" id="PF00067">
    <property type="entry name" value="p450"/>
    <property type="match status" value="1"/>
</dbReference>
<protein>
    <submittedName>
        <fullName evidence="3">LinC protein</fullName>
    </submittedName>
</protein>
<dbReference type="GO" id="GO:0005506">
    <property type="term" value="F:iron ion binding"/>
    <property type="evidence" value="ECO:0007669"/>
    <property type="project" value="InterPro"/>
</dbReference>
<dbReference type="CDD" id="cd11033">
    <property type="entry name" value="CYP142-like"/>
    <property type="match status" value="1"/>
</dbReference>
<dbReference type="Proteomes" id="UP000649617">
    <property type="component" value="Unassembled WGS sequence"/>
</dbReference>
<dbReference type="GO" id="GO:0016705">
    <property type="term" value="F:oxidoreductase activity, acting on paired donors, with incorporation or reduction of molecular oxygen"/>
    <property type="evidence" value="ECO:0007669"/>
    <property type="project" value="InterPro"/>
</dbReference>
<dbReference type="GO" id="GO:0004497">
    <property type="term" value="F:monooxygenase activity"/>
    <property type="evidence" value="ECO:0007669"/>
    <property type="project" value="InterPro"/>
</dbReference>
<dbReference type="GO" id="GO:0020037">
    <property type="term" value="F:heme binding"/>
    <property type="evidence" value="ECO:0007669"/>
    <property type="project" value="InterPro"/>
</dbReference>
<proteinExistence type="inferred from homology"/>
<evidence type="ECO:0000256" key="1">
    <source>
        <dbReference type="ARBA" id="ARBA00010617"/>
    </source>
</evidence>
<dbReference type="PROSITE" id="PS00086">
    <property type="entry name" value="CYTOCHROME_P450"/>
    <property type="match status" value="1"/>
</dbReference>
<dbReference type="Gene3D" id="1.10.630.10">
    <property type="entry name" value="Cytochrome P450"/>
    <property type="match status" value="1"/>
</dbReference>
<dbReference type="InterPro" id="IPR002397">
    <property type="entry name" value="Cyt_P450_B"/>
</dbReference>
<gene>
    <name evidence="3" type="primary">linC</name>
    <name evidence="3" type="ORF">SPIL2461_LOCUS7228</name>
</gene>
<dbReference type="InterPro" id="IPR036396">
    <property type="entry name" value="Cyt_P450_sf"/>
</dbReference>
<dbReference type="InterPro" id="IPR001128">
    <property type="entry name" value="Cyt_P450"/>
</dbReference>
<dbReference type="SUPFAM" id="SSF54506">
    <property type="entry name" value="Diaminopimelate epimerase-like"/>
    <property type="match status" value="1"/>
</dbReference>
<dbReference type="PANTHER" id="PTHR46696:SF1">
    <property type="entry name" value="CYTOCHROME P450 YJIB-RELATED"/>
    <property type="match status" value="1"/>
</dbReference>